<name>A0A077L674_9BACT</name>
<gene>
    <name evidence="6" type="ORF">MCAN360_0776</name>
</gene>
<evidence type="ECO:0008006" key="8">
    <source>
        <dbReference type="Google" id="ProtNLM"/>
    </source>
</evidence>
<keyword evidence="3 5" id="KW-1133">Transmembrane helix</keyword>
<evidence type="ECO:0000256" key="5">
    <source>
        <dbReference type="SAM" id="Phobius"/>
    </source>
</evidence>
<keyword evidence="7" id="KW-1185">Reference proteome</keyword>
<reference evidence="7" key="1">
    <citation type="journal article" date="2014" name="Genome Announc.">
        <title>Complete Genome Sequence of Mycoplasma canadense Strain HAZ 360_1 from Bovine Mastitic Milk in Japan.</title>
        <authorList>
            <person name="Hata E."/>
        </authorList>
    </citation>
    <scope>NUCLEOTIDE SEQUENCE [LARGE SCALE GENOMIC DNA]</scope>
    <source>
        <strain evidence="7">HAZ360_1</strain>
    </source>
</reference>
<dbReference type="RefSeq" id="WP_045434311.1">
    <property type="nucleotide sequence ID" value="NZ_AP014631.1"/>
</dbReference>
<dbReference type="GO" id="GO:0016020">
    <property type="term" value="C:membrane"/>
    <property type="evidence" value="ECO:0007669"/>
    <property type="project" value="UniProtKB-SubCell"/>
</dbReference>
<protein>
    <recommendedName>
        <fullName evidence="8">ZIP Zinc transporter</fullName>
    </recommendedName>
</protein>
<feature type="transmembrane region" description="Helical" evidence="5">
    <location>
        <begin position="154"/>
        <end position="177"/>
    </location>
</feature>
<dbReference type="Proteomes" id="UP000031641">
    <property type="component" value="Chromosome"/>
</dbReference>
<feature type="transmembrane region" description="Helical" evidence="5">
    <location>
        <begin position="294"/>
        <end position="314"/>
    </location>
</feature>
<feature type="transmembrane region" description="Helical" evidence="5">
    <location>
        <begin position="254"/>
        <end position="273"/>
    </location>
</feature>
<evidence type="ECO:0000256" key="3">
    <source>
        <dbReference type="ARBA" id="ARBA00022989"/>
    </source>
</evidence>
<feature type="transmembrane region" description="Helical" evidence="5">
    <location>
        <begin position="20"/>
        <end position="40"/>
    </location>
</feature>
<sequence>MIINDEIISNIYLNLFVNTIFYTLILMIFPVILLAILSLIKIKKETNNNNSLIYMYSFSTGMFLMIGAFGFLREGYNIAQIFTHDPSTGISKEIYRMLVIVGIVGISSLVGFSLVIGGKYLFIKKSKIDLHSEHHNHDHSDHLVSFKDIDNPKAAWLAILMLLSHRIIDGLFIGYSISRIILTKNTFSSSLILLITFTIHMIFEMIIVYFRQIQYGEKKKKAILYNFLTFLLIIPFILIGAFTGVALSQNSLQWIQSGLLIMGGSIIIFTAVFELIPEFIHIKNKDTKTLYKTLIIFSLSIVLTIMILSFHTHIR</sequence>
<comment type="subcellular location">
    <subcellularLocation>
        <location evidence="1">Membrane</location>
        <topology evidence="1">Multi-pass membrane protein</topology>
    </subcellularLocation>
</comment>
<dbReference type="EMBL" id="AP014631">
    <property type="protein sequence ID" value="BAP39795.1"/>
    <property type="molecule type" value="Genomic_DNA"/>
</dbReference>
<evidence type="ECO:0000256" key="2">
    <source>
        <dbReference type="ARBA" id="ARBA00022692"/>
    </source>
</evidence>
<dbReference type="InterPro" id="IPR003689">
    <property type="entry name" value="ZIP"/>
</dbReference>
<dbReference type="GO" id="GO:0046873">
    <property type="term" value="F:metal ion transmembrane transporter activity"/>
    <property type="evidence" value="ECO:0007669"/>
    <property type="project" value="InterPro"/>
</dbReference>
<accession>A0A077L674</accession>
<keyword evidence="4 5" id="KW-0472">Membrane</keyword>
<dbReference type="AlphaFoldDB" id="A0A077L674"/>
<feature type="transmembrane region" description="Helical" evidence="5">
    <location>
        <begin position="189"/>
        <end position="210"/>
    </location>
</feature>
<organism evidence="6 7">
    <name type="scientific">Metamycoplasma canadense</name>
    <dbReference type="NCBI Taxonomy" id="29554"/>
    <lineage>
        <taxon>Bacteria</taxon>
        <taxon>Bacillati</taxon>
        <taxon>Mycoplasmatota</taxon>
        <taxon>Mycoplasmoidales</taxon>
        <taxon>Metamycoplasmataceae</taxon>
        <taxon>Metamycoplasma</taxon>
    </lineage>
</organism>
<evidence type="ECO:0000256" key="4">
    <source>
        <dbReference type="ARBA" id="ARBA00023136"/>
    </source>
</evidence>
<evidence type="ECO:0000313" key="6">
    <source>
        <dbReference type="EMBL" id="BAP39795.1"/>
    </source>
</evidence>
<keyword evidence="2 5" id="KW-0812">Transmembrane</keyword>
<evidence type="ECO:0000313" key="7">
    <source>
        <dbReference type="Proteomes" id="UP000031641"/>
    </source>
</evidence>
<proteinExistence type="predicted"/>
<dbReference type="OrthoDB" id="400752at2"/>
<dbReference type="KEGG" id="mcan:MCAN360_0776"/>
<evidence type="ECO:0000256" key="1">
    <source>
        <dbReference type="ARBA" id="ARBA00004141"/>
    </source>
</evidence>
<feature type="transmembrane region" description="Helical" evidence="5">
    <location>
        <begin position="52"/>
        <end position="72"/>
    </location>
</feature>
<dbReference type="Pfam" id="PF02535">
    <property type="entry name" value="Zip"/>
    <property type="match status" value="1"/>
</dbReference>
<feature type="transmembrane region" description="Helical" evidence="5">
    <location>
        <begin position="222"/>
        <end position="242"/>
    </location>
</feature>
<dbReference type="HOGENOM" id="CLU_065559_0_0_14"/>
<feature type="transmembrane region" description="Helical" evidence="5">
    <location>
        <begin position="94"/>
        <end position="117"/>
    </location>
</feature>
<dbReference type="STRING" id="29554.MCAN360_0776"/>